<organism evidence="2 3">
    <name type="scientific">Mycena albidolilacea</name>
    <dbReference type="NCBI Taxonomy" id="1033008"/>
    <lineage>
        <taxon>Eukaryota</taxon>
        <taxon>Fungi</taxon>
        <taxon>Dikarya</taxon>
        <taxon>Basidiomycota</taxon>
        <taxon>Agaricomycotina</taxon>
        <taxon>Agaricomycetes</taxon>
        <taxon>Agaricomycetidae</taxon>
        <taxon>Agaricales</taxon>
        <taxon>Marasmiineae</taxon>
        <taxon>Mycenaceae</taxon>
        <taxon>Mycena</taxon>
    </lineage>
</organism>
<dbReference type="Proteomes" id="UP001218218">
    <property type="component" value="Unassembled WGS sequence"/>
</dbReference>
<evidence type="ECO:0000313" key="2">
    <source>
        <dbReference type="EMBL" id="KAJ7354248.1"/>
    </source>
</evidence>
<feature type="chain" id="PRO_5042131201" evidence="1">
    <location>
        <begin position="20"/>
        <end position="168"/>
    </location>
</feature>
<name>A0AAD7ABK4_9AGAR</name>
<protein>
    <submittedName>
        <fullName evidence="2">Uncharacterized protein</fullName>
    </submittedName>
</protein>
<comment type="caution">
    <text evidence="2">The sequence shown here is derived from an EMBL/GenBank/DDBJ whole genome shotgun (WGS) entry which is preliminary data.</text>
</comment>
<keyword evidence="3" id="KW-1185">Reference proteome</keyword>
<accession>A0AAD7ABK4</accession>
<keyword evidence="1" id="KW-0732">Signal</keyword>
<reference evidence="2" key="1">
    <citation type="submission" date="2023-03" db="EMBL/GenBank/DDBJ databases">
        <title>Massive genome expansion in bonnet fungi (Mycena s.s.) driven by repeated elements and novel gene families across ecological guilds.</title>
        <authorList>
            <consortium name="Lawrence Berkeley National Laboratory"/>
            <person name="Harder C.B."/>
            <person name="Miyauchi S."/>
            <person name="Viragh M."/>
            <person name="Kuo A."/>
            <person name="Thoen E."/>
            <person name="Andreopoulos B."/>
            <person name="Lu D."/>
            <person name="Skrede I."/>
            <person name="Drula E."/>
            <person name="Henrissat B."/>
            <person name="Morin E."/>
            <person name="Kohler A."/>
            <person name="Barry K."/>
            <person name="LaButti K."/>
            <person name="Morin E."/>
            <person name="Salamov A."/>
            <person name="Lipzen A."/>
            <person name="Mereny Z."/>
            <person name="Hegedus B."/>
            <person name="Baldrian P."/>
            <person name="Stursova M."/>
            <person name="Weitz H."/>
            <person name="Taylor A."/>
            <person name="Grigoriev I.V."/>
            <person name="Nagy L.G."/>
            <person name="Martin F."/>
            <person name="Kauserud H."/>
        </authorList>
    </citation>
    <scope>NUCLEOTIDE SEQUENCE</scope>
    <source>
        <strain evidence="2">CBHHK002</strain>
    </source>
</reference>
<evidence type="ECO:0000256" key="1">
    <source>
        <dbReference type="SAM" id="SignalP"/>
    </source>
</evidence>
<gene>
    <name evidence="2" type="ORF">DFH08DRAFT_955645</name>
</gene>
<evidence type="ECO:0000313" key="3">
    <source>
        <dbReference type="Proteomes" id="UP001218218"/>
    </source>
</evidence>
<sequence length="168" mass="17498">MKLSISGLVALAIAAPALGAVVARIEGDVTSDVVPGKWLSIKQGITYHNSTDVVPRAGTEVITCYGSGTKADRAPIISVIDDWCGKVIGTSVANNQEARYDYGTFTVLVSGKAINNCGGFTIDGNCNRLLRLPVDRCNTGGVNGKQGGYETDLCGQWTTDPGSNGSDN</sequence>
<feature type="signal peptide" evidence="1">
    <location>
        <begin position="1"/>
        <end position="19"/>
    </location>
</feature>
<dbReference type="EMBL" id="JARIHO010000010">
    <property type="protein sequence ID" value="KAJ7354248.1"/>
    <property type="molecule type" value="Genomic_DNA"/>
</dbReference>
<dbReference type="AlphaFoldDB" id="A0AAD7ABK4"/>
<proteinExistence type="predicted"/>